<dbReference type="EMBL" id="CP022983">
    <property type="protein sequence ID" value="ASV66191.1"/>
    <property type="molecule type" value="Genomic_DNA"/>
</dbReference>
<evidence type="ECO:0000313" key="3">
    <source>
        <dbReference type="Proteomes" id="UP000215137"/>
    </source>
</evidence>
<feature type="transmembrane region" description="Helical" evidence="1">
    <location>
        <begin position="6"/>
        <end position="25"/>
    </location>
</feature>
<accession>A0A248TDA1</accession>
<keyword evidence="1" id="KW-0472">Membrane</keyword>
<evidence type="ECO:0008006" key="4">
    <source>
        <dbReference type="Google" id="ProtNLM"/>
    </source>
</evidence>
<keyword evidence="1" id="KW-0812">Transmembrane</keyword>
<proteinExistence type="predicted"/>
<gene>
    <name evidence="2" type="ORF">CKF48_01900</name>
</gene>
<name>A0A248TDA1_9BACI</name>
<keyword evidence="1" id="KW-1133">Transmembrane helix</keyword>
<dbReference type="Proteomes" id="UP000215137">
    <property type="component" value="Chromosome"/>
</dbReference>
<dbReference type="KEGG" id="bko:CKF48_01900"/>
<evidence type="ECO:0000313" key="2">
    <source>
        <dbReference type="EMBL" id="ASV66191.1"/>
    </source>
</evidence>
<feature type="transmembrane region" description="Helical" evidence="1">
    <location>
        <begin position="37"/>
        <end position="58"/>
    </location>
</feature>
<keyword evidence="3" id="KW-1185">Reference proteome</keyword>
<organism evidence="2 3">
    <name type="scientific">Cytobacillus kochii</name>
    <dbReference type="NCBI Taxonomy" id="859143"/>
    <lineage>
        <taxon>Bacteria</taxon>
        <taxon>Bacillati</taxon>
        <taxon>Bacillota</taxon>
        <taxon>Bacilli</taxon>
        <taxon>Bacillales</taxon>
        <taxon>Bacillaceae</taxon>
        <taxon>Cytobacillus</taxon>
    </lineage>
</organism>
<reference evidence="2 3" key="1">
    <citation type="submission" date="2017-08" db="EMBL/GenBank/DDBJ databases">
        <title>Complete Genome Sequence of Bacillus kochii Oregon-R-modENCODE STRAIN BDGP4, isolated from Drosophila melanogaster gut.</title>
        <authorList>
            <person name="Wan K.H."/>
            <person name="Yu C."/>
            <person name="Park S."/>
            <person name="Hammonds A.S."/>
            <person name="Booth B.W."/>
            <person name="Celniker S.E."/>
        </authorList>
    </citation>
    <scope>NUCLEOTIDE SEQUENCE [LARGE SCALE GENOMIC DNA]</scope>
    <source>
        <strain evidence="2 3">BDGP4</strain>
    </source>
</reference>
<dbReference type="AlphaFoldDB" id="A0A248TDA1"/>
<evidence type="ECO:0000256" key="1">
    <source>
        <dbReference type="SAM" id="Phobius"/>
    </source>
</evidence>
<protein>
    <recommendedName>
        <fullName evidence="4">Mas-related G-protein coupled receptor member D</fullName>
    </recommendedName>
</protein>
<sequence length="60" mass="6827">MEQLTFIIAIVAFVISLIVFISGIFKNNLKGYLQSKTAKTAFLFFIIYIVSFVTYILISN</sequence>